<evidence type="ECO:0000313" key="2">
    <source>
        <dbReference type="EMBL" id="MDC7693844.1"/>
    </source>
</evidence>
<feature type="transmembrane region" description="Helical" evidence="1">
    <location>
        <begin position="145"/>
        <end position="169"/>
    </location>
</feature>
<keyword evidence="1" id="KW-1133">Transmembrane helix</keyword>
<reference evidence="2 3" key="1">
    <citation type="submission" date="2023-01" db="EMBL/GenBank/DDBJ databases">
        <title>Novel species of the genus Asticcacaulis isolated from rivers.</title>
        <authorList>
            <person name="Lu H."/>
        </authorList>
    </citation>
    <scope>NUCLEOTIDE SEQUENCE [LARGE SCALE GENOMIC DNA]</scope>
    <source>
        <strain evidence="2 3">DXS10W</strain>
    </source>
</reference>
<dbReference type="EMBL" id="JAQQKW010000003">
    <property type="protein sequence ID" value="MDC7693844.1"/>
    <property type="molecule type" value="Genomic_DNA"/>
</dbReference>
<dbReference type="InterPro" id="IPR003744">
    <property type="entry name" value="YhhQ"/>
</dbReference>
<feature type="transmembrane region" description="Helical" evidence="1">
    <location>
        <begin position="67"/>
        <end position="84"/>
    </location>
</feature>
<dbReference type="RefSeq" id="WP_272740574.1">
    <property type="nucleotide sequence ID" value="NZ_JAQQKW010000003.1"/>
</dbReference>
<gene>
    <name evidence="2" type="ORF">PQU94_06050</name>
</gene>
<dbReference type="Proteomes" id="UP001216595">
    <property type="component" value="Unassembled WGS sequence"/>
</dbReference>
<name>A0ABT5ICD1_9CAUL</name>
<dbReference type="Pfam" id="PF02592">
    <property type="entry name" value="Vut_1"/>
    <property type="match status" value="1"/>
</dbReference>
<evidence type="ECO:0000313" key="3">
    <source>
        <dbReference type="Proteomes" id="UP001216595"/>
    </source>
</evidence>
<sequence length="185" mass="20260">MVFGAFVRKAVTGRTPWTYLYLALIPFINWCFAAVPQIPLPDHGSWTPMSVVTGLVLVVRDFAQREIGHWILLTLIIGLGLSLLTSDPAVVIASSAAFVVSELIDWSIFTFIKRPLSERVVISTAVSAPIDSAVFYAIASTTIPGIFNIWSVVTSVLSKLAGVFAVFLVMRHREKAERAESLPID</sequence>
<evidence type="ECO:0000256" key="1">
    <source>
        <dbReference type="SAM" id="Phobius"/>
    </source>
</evidence>
<feature type="transmembrane region" description="Helical" evidence="1">
    <location>
        <begin position="18"/>
        <end position="38"/>
    </location>
</feature>
<organism evidence="2 3">
    <name type="scientific">Asticcacaulis currens</name>
    <dbReference type="NCBI Taxonomy" id="2984210"/>
    <lineage>
        <taxon>Bacteria</taxon>
        <taxon>Pseudomonadati</taxon>
        <taxon>Pseudomonadota</taxon>
        <taxon>Alphaproteobacteria</taxon>
        <taxon>Caulobacterales</taxon>
        <taxon>Caulobacteraceae</taxon>
        <taxon>Asticcacaulis</taxon>
    </lineage>
</organism>
<proteinExistence type="predicted"/>
<keyword evidence="1" id="KW-0472">Membrane</keyword>
<feature type="transmembrane region" description="Helical" evidence="1">
    <location>
        <begin position="90"/>
        <end position="108"/>
    </location>
</feature>
<feature type="transmembrane region" description="Helical" evidence="1">
    <location>
        <begin position="120"/>
        <end position="139"/>
    </location>
</feature>
<feature type="transmembrane region" description="Helical" evidence="1">
    <location>
        <begin position="44"/>
        <end position="60"/>
    </location>
</feature>
<accession>A0ABT5ICD1</accession>
<protein>
    <submittedName>
        <fullName evidence="2">VUT family protein</fullName>
    </submittedName>
</protein>
<keyword evidence="3" id="KW-1185">Reference proteome</keyword>
<comment type="caution">
    <text evidence="2">The sequence shown here is derived from an EMBL/GenBank/DDBJ whole genome shotgun (WGS) entry which is preliminary data.</text>
</comment>
<keyword evidence="1" id="KW-0812">Transmembrane</keyword>